<evidence type="ECO:0000313" key="2">
    <source>
        <dbReference type="Proteomes" id="UP000318080"/>
    </source>
</evidence>
<gene>
    <name evidence="1" type="ORF">EJK80_05315</name>
</gene>
<dbReference type="Gene3D" id="1.10.10.10">
    <property type="entry name" value="Winged helix-like DNA-binding domain superfamily/Winged helix DNA-binding domain"/>
    <property type="match status" value="1"/>
</dbReference>
<dbReference type="EMBL" id="VHIR01000006">
    <property type="protein sequence ID" value="TQE43687.1"/>
    <property type="molecule type" value="Genomic_DNA"/>
</dbReference>
<dbReference type="Proteomes" id="UP000318080">
    <property type="component" value="Unassembled WGS sequence"/>
</dbReference>
<accession>A0A540R7V0</accession>
<organism evidence="1 2">
    <name type="scientific">Corynebacterium phoceense</name>
    <dbReference type="NCBI Taxonomy" id="1686286"/>
    <lineage>
        <taxon>Bacteria</taxon>
        <taxon>Bacillati</taxon>
        <taxon>Actinomycetota</taxon>
        <taxon>Actinomycetes</taxon>
        <taxon>Mycobacteriales</taxon>
        <taxon>Corynebacteriaceae</taxon>
        <taxon>Corynebacterium</taxon>
    </lineage>
</organism>
<keyword evidence="2" id="KW-1185">Reference proteome</keyword>
<dbReference type="AlphaFoldDB" id="A0A540R7V0"/>
<dbReference type="InterPro" id="IPR011991">
    <property type="entry name" value="ArsR-like_HTH"/>
</dbReference>
<dbReference type="Pfam" id="PF12840">
    <property type="entry name" value="HTH_20"/>
    <property type="match status" value="1"/>
</dbReference>
<dbReference type="CDD" id="cd00090">
    <property type="entry name" value="HTH_ARSR"/>
    <property type="match status" value="1"/>
</dbReference>
<evidence type="ECO:0000313" key="1">
    <source>
        <dbReference type="EMBL" id="TQE43687.1"/>
    </source>
</evidence>
<dbReference type="SUPFAM" id="SSF46785">
    <property type="entry name" value="Winged helix' DNA-binding domain"/>
    <property type="match status" value="1"/>
</dbReference>
<sequence length="165" mass="17964">MTDLVQRLAEVERRLDALEHKPSAKQQPASADTFWLLDALQAGPEIPDGSVAFGGDVQLGGSSYQYQWQRPTHAVTDEPWTDAITRLSALAHPLRAEILRRLLAAPATAADLVEEGIVSSTSTAYHHLNELSSAGWITKAKASTFEIRASRVIPLMTIIIAGEDH</sequence>
<dbReference type="RefSeq" id="WP_141628777.1">
    <property type="nucleotide sequence ID" value="NZ_VHIR01000006.1"/>
</dbReference>
<dbReference type="InterPro" id="IPR036390">
    <property type="entry name" value="WH_DNA-bd_sf"/>
</dbReference>
<proteinExistence type="predicted"/>
<comment type="caution">
    <text evidence="1">The sequence shown here is derived from an EMBL/GenBank/DDBJ whole genome shotgun (WGS) entry which is preliminary data.</text>
</comment>
<dbReference type="STRING" id="1686286.GCA_900092335_01542"/>
<dbReference type="InterPro" id="IPR036388">
    <property type="entry name" value="WH-like_DNA-bd_sf"/>
</dbReference>
<protein>
    <submittedName>
        <fullName evidence="1">Winged helix-turn-helix transcriptional regulator</fullName>
    </submittedName>
</protein>
<reference evidence="1 2" key="1">
    <citation type="submission" date="2019-06" db="EMBL/GenBank/DDBJ databases">
        <title>Draft genome of C. phoceense Strain 272.</title>
        <authorList>
            <person name="Pacheco L.G.C."/>
            <person name="Barberis C.M."/>
            <person name="Almuzara M.N."/>
            <person name="Traglia G.M."/>
            <person name="Santos C.S."/>
            <person name="Rocha D.J.P.G."/>
            <person name="Aguiar E.R.G.R."/>
            <person name="Vay C.A."/>
        </authorList>
    </citation>
    <scope>NUCLEOTIDE SEQUENCE [LARGE SCALE GENOMIC DNA]</scope>
    <source>
        <strain evidence="1 2">272</strain>
    </source>
</reference>
<name>A0A540R7V0_9CORY</name>